<feature type="region of interest" description="Disordered" evidence="5">
    <location>
        <begin position="452"/>
        <end position="546"/>
    </location>
</feature>
<name>A0A915D0W1_9BILA</name>
<keyword evidence="3" id="KW-0507">mRNA processing</keyword>
<dbReference type="WBParaSite" id="jg14205">
    <property type="protein sequence ID" value="jg14205"/>
    <property type="gene ID" value="jg14205"/>
</dbReference>
<protein>
    <submittedName>
        <fullName evidence="8">Pre-mRNA 3'-end-processing factor FIP1</fullName>
    </submittedName>
</protein>
<evidence type="ECO:0000256" key="4">
    <source>
        <dbReference type="ARBA" id="ARBA00023242"/>
    </source>
</evidence>
<dbReference type="PANTHER" id="PTHR13484:SF0">
    <property type="entry name" value="PRE-MRNA 3'-END-PROCESSING FACTOR FIP1"/>
    <property type="match status" value="1"/>
</dbReference>
<dbReference type="AlphaFoldDB" id="A0A915D0W1"/>
<reference evidence="8" key="1">
    <citation type="submission" date="2022-11" db="UniProtKB">
        <authorList>
            <consortium name="WormBaseParasite"/>
        </authorList>
    </citation>
    <scope>IDENTIFICATION</scope>
</reference>
<feature type="region of interest" description="Disordered" evidence="5">
    <location>
        <begin position="235"/>
        <end position="255"/>
    </location>
</feature>
<feature type="compositionally biased region" description="Polar residues" evidence="5">
    <location>
        <begin position="301"/>
        <end position="319"/>
    </location>
</feature>
<dbReference type="GO" id="GO:0006397">
    <property type="term" value="P:mRNA processing"/>
    <property type="evidence" value="ECO:0007669"/>
    <property type="project" value="UniProtKB-KW"/>
</dbReference>
<keyword evidence="4" id="KW-0539">Nucleus</keyword>
<evidence type="ECO:0000259" key="6">
    <source>
        <dbReference type="Pfam" id="PF05182"/>
    </source>
</evidence>
<keyword evidence="7" id="KW-1185">Reference proteome</keyword>
<dbReference type="PANTHER" id="PTHR13484">
    <property type="entry name" value="FIP1-LIKE 1 PROTEIN"/>
    <property type="match status" value="1"/>
</dbReference>
<dbReference type="GO" id="GO:0005847">
    <property type="term" value="C:mRNA cleavage and polyadenylation specificity factor complex"/>
    <property type="evidence" value="ECO:0007669"/>
    <property type="project" value="TreeGrafter"/>
</dbReference>
<feature type="compositionally biased region" description="Low complexity" evidence="5">
    <location>
        <begin position="367"/>
        <end position="381"/>
    </location>
</feature>
<evidence type="ECO:0000256" key="5">
    <source>
        <dbReference type="SAM" id="MobiDB-lite"/>
    </source>
</evidence>
<sequence>MATTTGLEIVAESVIESIAMAEVDAPDNQVIDADVREVVNNPENGNANGQEQNDGSEVDSEDDFVITIGEIKETVPYKQKQAAAAATGGNKVELDANPLVKGTQIYDLDLATMEDKPWRKPGADITDYFNFGFNEDTWNQYCERQRKLRVEYSGNQEAVNKAIFSSISLPSMTQLSTLAGGRQLVNIMGGGTMNDHKPIPKVNKMVIDLSKPPPAMESKPISIIRTVITGSGSMTQNVPSSLSAESTHNTSPNQINYKDYPVINIASNSPTTPSPITTLGANPIPTLSHSSNISVVGGGQSDWSSGNNQQQTSSPVLSGNSGGSVAPDFSRPPPSQSNFSKPPPIFEGIPIGNLVGSGPPPGIASRGDAPPGLDDADLPPGASTPPPGLSSMGMSSINTSVPPPASFGGFNPNVPPPGVSQTRIGGIPSMNVPPPTVYNQYNSGSAGFGGSNMGGGGGYSRQPLIRGSGSFNTQPPGTEPMRNRMSGGGQDYIKREEFSSGDSADESYRRKRRRRSKSPIVSSSRRSRGDESSSYRESSVVMNPAM</sequence>
<evidence type="ECO:0000256" key="2">
    <source>
        <dbReference type="ARBA" id="ARBA00007459"/>
    </source>
</evidence>
<accession>A0A915D0W1</accession>
<feature type="compositionally biased region" description="Polar residues" evidence="5">
    <location>
        <begin position="41"/>
        <end position="53"/>
    </location>
</feature>
<dbReference type="InterPro" id="IPR051187">
    <property type="entry name" value="Pre-mRNA_3'-end_processing_reg"/>
</dbReference>
<feature type="compositionally biased region" description="Pro residues" evidence="5">
    <location>
        <begin position="330"/>
        <end position="345"/>
    </location>
</feature>
<dbReference type="InterPro" id="IPR007854">
    <property type="entry name" value="Fip1_dom"/>
</dbReference>
<dbReference type="Proteomes" id="UP000887574">
    <property type="component" value="Unplaced"/>
</dbReference>
<feature type="region of interest" description="Disordered" evidence="5">
    <location>
        <begin position="290"/>
        <end position="428"/>
    </location>
</feature>
<dbReference type="Pfam" id="PF05182">
    <property type="entry name" value="Fip1"/>
    <property type="match status" value="1"/>
</dbReference>
<comment type="subcellular location">
    <subcellularLocation>
        <location evidence="1">Nucleus</location>
    </subcellularLocation>
</comment>
<evidence type="ECO:0000256" key="1">
    <source>
        <dbReference type="ARBA" id="ARBA00004123"/>
    </source>
</evidence>
<evidence type="ECO:0000313" key="8">
    <source>
        <dbReference type="WBParaSite" id="jg14205"/>
    </source>
</evidence>
<organism evidence="7 8">
    <name type="scientific">Ditylenchus dipsaci</name>
    <dbReference type="NCBI Taxonomy" id="166011"/>
    <lineage>
        <taxon>Eukaryota</taxon>
        <taxon>Metazoa</taxon>
        <taxon>Ecdysozoa</taxon>
        <taxon>Nematoda</taxon>
        <taxon>Chromadorea</taxon>
        <taxon>Rhabditida</taxon>
        <taxon>Tylenchina</taxon>
        <taxon>Tylenchomorpha</taxon>
        <taxon>Sphaerularioidea</taxon>
        <taxon>Anguinidae</taxon>
        <taxon>Anguininae</taxon>
        <taxon>Ditylenchus</taxon>
    </lineage>
</organism>
<evidence type="ECO:0000256" key="3">
    <source>
        <dbReference type="ARBA" id="ARBA00022664"/>
    </source>
</evidence>
<feature type="domain" description="Pre-mRNA polyadenylation factor Fip1" evidence="6">
    <location>
        <begin position="107"/>
        <end position="149"/>
    </location>
</feature>
<comment type="similarity">
    <text evidence="2">Belongs to the FIP1 family.</text>
</comment>
<proteinExistence type="inferred from homology"/>
<feature type="region of interest" description="Disordered" evidence="5">
    <location>
        <begin position="38"/>
        <end position="60"/>
    </location>
</feature>
<evidence type="ECO:0000313" key="7">
    <source>
        <dbReference type="Proteomes" id="UP000887574"/>
    </source>
</evidence>